<feature type="compositionally biased region" description="Polar residues" evidence="1">
    <location>
        <begin position="1450"/>
        <end position="1463"/>
    </location>
</feature>
<sequence>MFSNARPVPSKAALKVLYQLAYISSGTAAGIATLCAEERRRRTQVVQKIADNAKRIKQSPQHVRNRRRRSADEIGEKQAIVAGEDDIGAAVEPDERVARAPDLPSAVENGYAQIGQNRGQKHKRLRRSSKEQIHENLEEHVDRTASNASRKSQDAPRVRSRELRRHPSVVCPDSCQASSIVQPTKTQRTNRELVAGLVAELKQSMAPSDHREGLQQPASSPQRRLTQHHLASIDHTRDIADTVVRYVRIFHMQNPQARGGDQQDKDMAITLLRLSATAGLHGEAYHLLKWLAKFDAVTPMQILMVCESCRQFLRRSLRQPPVNNFNVLLFYRSLFEMPIFTRQEDALRVRAQLAVIEGIASVHGRAAEVQTQIRKASIDLVDNELLVQELAMRCQKLRADDEQELGLDLLFIVLENITVSEESAKQYEELVDRCIGSAIAKGKLGLSVHQWVQGARFCHDKKQRVTYLGHRLNHITRLARQKNSYDVLLPICRYLSQAEAVRDAALEIINDECKASLAMACSVMDQPPIALLEQLQNGWSLPRKNELVLAQAHARLKQVWQSTRSLPAVFAAYKHFRKVQNGLLGEQLQFDTILHPEQALVEICNLAGQPDRGLQILSRTHTRLESTDSFSLAALTLATEHSWELLETLVSTAVDSRLSIASDSIATHRLNHAVFKYGERHSAAKTWNFVSVLVSRIGFVPSASTAKSVLQKLVSEETPDEPSAVLDWLQYMRSIGADFELNSATVVKMFRSHYRAVRTPHALLMHFCRRLLRAVPFLKTTDLQGLVKEAIAYDMRVTDTLSQRRRSVQFAAEINLKRVMEHSDFIPLPIGSKKLRTPKAREDYLTSQAEQSAYEDPLRDAGANRDAFAMQPSSEGTVRWEPLAITLPEISKHAQAETESAESMAEDNADLDDEPFERLFEDYYADEDHETQKSPGNKEATPVIRDASSVDHESHAPELGDYPPLPLRGFEQRRRRDSKQDEDRVPSRDFTPLGKQKLGYAGYDSSVAARQLASDMILAFSMKKWEEVLDLYWICLGPTGRPPSPLVLNVAVQARIRLDGGEVDEAKRIMSAAQDAGFNASCALAPILIREMRTMPREDKQQLSKLRDRVLDYYKTNKENGWPVSQYVGVTAANLLIDNHVPALGIDLLNFICQDKWGSPDPPSIVAMTVFLKGFKCLKHLKGIGWVVHKVLTENMHVTHKFLAQMKDSPRAFEPHPLRPKTQRKSVDRVIYNRLKRLRALCARRRSVQRDNARRMGFKFVAVLRRAARFQLASTEEERQYLVDFEHNYYKNKKLSEEASANVNKRVAETYVVRRARSRRACISRASFRKHWLRSWYGKRQKKKTKTVTIAAIQSLRAMQYRQFIRARRRAPGGQRCSFKQYIALKYGNGMIRQDLSGSPSPKALFTPLRSEDAEDKTVEQTNNFSKLPGSRDEFRRKDTRLWTEPALQGQGQTSSNPSSNALYTPLLSADAEGKSVGHDDGSSAPLSTRDESQRKATGLWTGPAPQSQGPQNSLSNPSSKFPYTPLLQEGPGQALKGKDVFSAPLGTRDEFRRRSSGLSKNQAPRCQVQQNSPSNASSKAAYTPLL</sequence>
<feature type="compositionally biased region" description="Polar residues" evidence="1">
    <location>
        <begin position="1557"/>
        <end position="1581"/>
    </location>
</feature>
<feature type="region of interest" description="Disordered" evidence="1">
    <location>
        <begin position="1394"/>
        <end position="1587"/>
    </location>
</feature>
<dbReference type="EMBL" id="ML992710">
    <property type="protein sequence ID" value="KAF2206865.1"/>
    <property type="molecule type" value="Genomic_DNA"/>
</dbReference>
<dbReference type="Proteomes" id="UP000799539">
    <property type="component" value="Unassembled WGS sequence"/>
</dbReference>
<feature type="compositionally biased region" description="Polar residues" evidence="1">
    <location>
        <begin position="1505"/>
        <end position="1522"/>
    </location>
</feature>
<dbReference type="OrthoDB" id="185373at2759"/>
<evidence type="ECO:0000313" key="2">
    <source>
        <dbReference type="EMBL" id="KAF2206865.1"/>
    </source>
</evidence>
<protein>
    <submittedName>
        <fullName evidence="2">Uncharacterized protein</fullName>
    </submittedName>
</protein>
<feature type="compositionally biased region" description="Basic and acidic residues" evidence="1">
    <location>
        <begin position="948"/>
        <end position="958"/>
    </location>
</feature>
<evidence type="ECO:0000313" key="3">
    <source>
        <dbReference type="Proteomes" id="UP000799539"/>
    </source>
</evidence>
<reference evidence="2" key="1">
    <citation type="journal article" date="2020" name="Stud. Mycol.">
        <title>101 Dothideomycetes genomes: a test case for predicting lifestyles and emergence of pathogens.</title>
        <authorList>
            <person name="Haridas S."/>
            <person name="Albert R."/>
            <person name="Binder M."/>
            <person name="Bloem J."/>
            <person name="Labutti K."/>
            <person name="Salamov A."/>
            <person name="Andreopoulos B."/>
            <person name="Baker S."/>
            <person name="Barry K."/>
            <person name="Bills G."/>
            <person name="Bluhm B."/>
            <person name="Cannon C."/>
            <person name="Castanera R."/>
            <person name="Culley D."/>
            <person name="Daum C."/>
            <person name="Ezra D."/>
            <person name="Gonzalez J."/>
            <person name="Henrissat B."/>
            <person name="Kuo A."/>
            <person name="Liang C."/>
            <person name="Lipzen A."/>
            <person name="Lutzoni F."/>
            <person name="Magnuson J."/>
            <person name="Mondo S."/>
            <person name="Nolan M."/>
            <person name="Ohm R."/>
            <person name="Pangilinan J."/>
            <person name="Park H.-J."/>
            <person name="Ramirez L."/>
            <person name="Alfaro M."/>
            <person name="Sun H."/>
            <person name="Tritt A."/>
            <person name="Yoshinaga Y."/>
            <person name="Zwiers L.-H."/>
            <person name="Turgeon B."/>
            <person name="Goodwin S."/>
            <person name="Spatafora J."/>
            <person name="Crous P."/>
            <person name="Grigoriev I."/>
        </authorList>
    </citation>
    <scope>NUCLEOTIDE SEQUENCE</scope>
    <source>
        <strain evidence="2">SCOH1-5</strain>
    </source>
</reference>
<feature type="compositionally biased region" description="Basic and acidic residues" evidence="1">
    <location>
        <begin position="1430"/>
        <end position="1442"/>
    </location>
</feature>
<keyword evidence="3" id="KW-1185">Reference proteome</keyword>
<feature type="compositionally biased region" description="Basic and acidic residues" evidence="1">
    <location>
        <begin position="1472"/>
        <end position="1482"/>
    </location>
</feature>
<accession>A0A6A6EYT0</accession>
<organism evidence="2 3">
    <name type="scientific">Cercospora zeae-maydis SCOH1-5</name>
    <dbReference type="NCBI Taxonomy" id="717836"/>
    <lineage>
        <taxon>Eukaryota</taxon>
        <taxon>Fungi</taxon>
        <taxon>Dikarya</taxon>
        <taxon>Ascomycota</taxon>
        <taxon>Pezizomycotina</taxon>
        <taxon>Dothideomycetes</taxon>
        <taxon>Dothideomycetidae</taxon>
        <taxon>Mycosphaerellales</taxon>
        <taxon>Mycosphaerellaceae</taxon>
        <taxon>Cercospora</taxon>
    </lineage>
</organism>
<feature type="compositionally biased region" description="Basic and acidic residues" evidence="1">
    <location>
        <begin position="151"/>
        <end position="161"/>
    </location>
</feature>
<feature type="region of interest" description="Disordered" evidence="1">
    <location>
        <begin position="101"/>
        <end position="170"/>
    </location>
</feature>
<feature type="compositionally biased region" description="Basic and acidic residues" evidence="1">
    <location>
        <begin position="970"/>
        <end position="987"/>
    </location>
</feature>
<feature type="compositionally biased region" description="Basic and acidic residues" evidence="1">
    <location>
        <begin position="1410"/>
        <end position="1419"/>
    </location>
</feature>
<feature type="region of interest" description="Disordered" evidence="1">
    <location>
        <begin position="927"/>
        <end position="993"/>
    </location>
</feature>
<gene>
    <name evidence="2" type="ORF">CERZMDRAFT_102928</name>
</gene>
<evidence type="ECO:0000256" key="1">
    <source>
        <dbReference type="SAM" id="MobiDB-lite"/>
    </source>
</evidence>
<name>A0A6A6EYT0_9PEZI</name>
<feature type="compositionally biased region" description="Basic and acidic residues" evidence="1">
    <location>
        <begin position="128"/>
        <end position="143"/>
    </location>
</feature>
<proteinExistence type="predicted"/>